<accession>A0ABX5PCG1</accession>
<protein>
    <submittedName>
        <fullName evidence="1">Uncharacterized protein</fullName>
    </submittedName>
</protein>
<name>A0ABX5PCG1_9PROT</name>
<reference evidence="1 2" key="1">
    <citation type="submission" date="2017-06" db="EMBL/GenBank/DDBJ databases">
        <title>A draft genome sequence of Komagataeibacter nataicola LMG 1536.</title>
        <authorList>
            <person name="Skraban J."/>
            <person name="Cleenwerck I."/>
            <person name="Vandamme P."/>
            <person name="Trcek J."/>
        </authorList>
    </citation>
    <scope>NUCLEOTIDE SEQUENCE [LARGE SCALE GENOMIC DNA]</scope>
    <source>
        <strain evidence="1 2">LMG 1536</strain>
    </source>
</reference>
<proteinExistence type="predicted"/>
<dbReference type="Proteomes" id="UP000247512">
    <property type="component" value="Unassembled WGS sequence"/>
</dbReference>
<organism evidence="1 2">
    <name type="scientific">Komagataeibacter nataicola</name>
    <dbReference type="NCBI Taxonomy" id="265960"/>
    <lineage>
        <taxon>Bacteria</taxon>
        <taxon>Pseudomonadati</taxon>
        <taxon>Pseudomonadota</taxon>
        <taxon>Alphaproteobacteria</taxon>
        <taxon>Acetobacterales</taxon>
        <taxon>Acetobacteraceae</taxon>
        <taxon>Komagataeibacter</taxon>
    </lineage>
</organism>
<evidence type="ECO:0000313" key="2">
    <source>
        <dbReference type="Proteomes" id="UP000247512"/>
    </source>
</evidence>
<sequence>MKGKDWKLLGDTATVAGTHIIDADEIISVDGKPFVYAKNPVLRHTKGQHKDTVAPRADVDWFTIRVADETSAWDFSERLGD</sequence>
<comment type="caution">
    <text evidence="1">The sequence shown here is derived from an EMBL/GenBank/DDBJ whole genome shotgun (WGS) entry which is preliminary data.</text>
</comment>
<dbReference type="EMBL" id="NIRT01000013">
    <property type="protein sequence ID" value="PYD66313.1"/>
    <property type="molecule type" value="Genomic_DNA"/>
</dbReference>
<gene>
    <name evidence="1" type="ORF">CDI09_09195</name>
</gene>
<keyword evidence="2" id="KW-1185">Reference proteome</keyword>
<evidence type="ECO:0000313" key="1">
    <source>
        <dbReference type="EMBL" id="PYD66313.1"/>
    </source>
</evidence>